<evidence type="ECO:0000313" key="3">
    <source>
        <dbReference type="EMBL" id="JAI82349.1"/>
    </source>
</evidence>
<keyword evidence="5" id="KW-1185">Reference proteome</keyword>
<evidence type="ECO:0000256" key="2">
    <source>
        <dbReference type="SAM" id="Phobius"/>
    </source>
</evidence>
<evidence type="ECO:0000313" key="4">
    <source>
        <dbReference type="EMBL" id="KZS06686.1"/>
    </source>
</evidence>
<proteinExistence type="predicted"/>
<name>A0A0P4XPA2_9CRUS</name>
<dbReference type="EMBL" id="GDIP01241052">
    <property type="protein sequence ID" value="JAI82349.1"/>
    <property type="molecule type" value="Transcribed_RNA"/>
</dbReference>
<feature type="region of interest" description="Disordered" evidence="1">
    <location>
        <begin position="1"/>
        <end position="43"/>
    </location>
</feature>
<evidence type="ECO:0000256" key="1">
    <source>
        <dbReference type="SAM" id="MobiDB-lite"/>
    </source>
</evidence>
<accession>A0A0P4XPA2</accession>
<dbReference type="EMBL" id="LRGB01002648">
    <property type="protein sequence ID" value="KZS06686.1"/>
    <property type="molecule type" value="Genomic_DNA"/>
</dbReference>
<protein>
    <submittedName>
        <fullName evidence="3">Uncharacterized protein</fullName>
    </submittedName>
</protein>
<keyword evidence="2" id="KW-0472">Membrane</keyword>
<feature type="compositionally biased region" description="Low complexity" evidence="1">
    <location>
        <begin position="13"/>
        <end position="23"/>
    </location>
</feature>
<keyword evidence="2" id="KW-1133">Transmembrane helix</keyword>
<evidence type="ECO:0000313" key="5">
    <source>
        <dbReference type="Proteomes" id="UP000076858"/>
    </source>
</evidence>
<dbReference type="OrthoDB" id="6360795at2759"/>
<reference evidence="3" key="1">
    <citation type="submission" date="2015-10" db="EMBL/GenBank/DDBJ databases">
        <title>Daphnia magna gene sets from two clonal populations assembled and annotated with EvidentialGene.</title>
        <authorList>
            <person name="Gilbert D."/>
            <person name="Podicheti R."/>
            <person name="Orsini L."/>
            <person name="Colbourne J."/>
            <person name="Pfrender M."/>
        </authorList>
    </citation>
    <scope>NUCLEOTIDE SEQUENCE</scope>
</reference>
<reference evidence="3" key="2">
    <citation type="submission" date="2015-10" db="EMBL/GenBank/DDBJ databases">
        <authorList>
            <person name="Gilbert D.G."/>
        </authorList>
    </citation>
    <scope>NUCLEOTIDE SEQUENCE</scope>
</reference>
<dbReference type="AlphaFoldDB" id="A0A0P4XPA2"/>
<sequence length="90" mass="9764">MGNRRDALKHSKAVSSSTESSSVKGKEEEKAPNGETDKPEGGLTAWLASSEGVGWMQFFVVTNAIILLLTTGLPRIWESLDFLKSYSSSD</sequence>
<reference evidence="4 5" key="3">
    <citation type="submission" date="2016-03" db="EMBL/GenBank/DDBJ databases">
        <title>EvidentialGene: Evidence-directed Construction of Genes on Genomes.</title>
        <authorList>
            <person name="Gilbert D.G."/>
            <person name="Choi J.-H."/>
            <person name="Mockaitis K."/>
            <person name="Colbourne J."/>
            <person name="Pfrender M."/>
        </authorList>
    </citation>
    <scope>NUCLEOTIDE SEQUENCE [LARGE SCALE GENOMIC DNA]</scope>
    <source>
        <strain evidence="4 5">Xinb3</strain>
        <tissue evidence="4">Complete organism</tissue>
    </source>
</reference>
<keyword evidence="2" id="KW-0812">Transmembrane</keyword>
<organism evidence="3">
    <name type="scientific">Daphnia magna</name>
    <dbReference type="NCBI Taxonomy" id="35525"/>
    <lineage>
        <taxon>Eukaryota</taxon>
        <taxon>Metazoa</taxon>
        <taxon>Ecdysozoa</taxon>
        <taxon>Arthropoda</taxon>
        <taxon>Crustacea</taxon>
        <taxon>Branchiopoda</taxon>
        <taxon>Diplostraca</taxon>
        <taxon>Cladocera</taxon>
        <taxon>Anomopoda</taxon>
        <taxon>Daphniidae</taxon>
        <taxon>Daphnia</taxon>
    </lineage>
</organism>
<feature type="compositionally biased region" description="Basic and acidic residues" evidence="1">
    <location>
        <begin position="24"/>
        <end position="40"/>
    </location>
</feature>
<feature type="transmembrane region" description="Helical" evidence="2">
    <location>
        <begin position="55"/>
        <end position="77"/>
    </location>
</feature>
<gene>
    <name evidence="4" type="ORF">APZ42_029777</name>
</gene>
<dbReference type="Proteomes" id="UP000076858">
    <property type="component" value="Unassembled WGS sequence"/>
</dbReference>